<organism evidence="6">
    <name type="scientific">Ganoderma boninense</name>
    <dbReference type="NCBI Taxonomy" id="34458"/>
    <lineage>
        <taxon>Eukaryota</taxon>
        <taxon>Fungi</taxon>
        <taxon>Dikarya</taxon>
        <taxon>Basidiomycota</taxon>
        <taxon>Agaricomycotina</taxon>
        <taxon>Agaricomycetes</taxon>
        <taxon>Polyporales</taxon>
        <taxon>Polyporaceae</taxon>
        <taxon>Ganoderma</taxon>
    </lineage>
</organism>
<gene>
    <name evidence="6" type="primary">Q4WGK7</name>
</gene>
<dbReference type="AlphaFoldDB" id="A0A5K1JVX6"/>
<feature type="transmembrane region" description="Helical" evidence="5">
    <location>
        <begin position="7"/>
        <end position="25"/>
    </location>
</feature>
<keyword evidence="2" id="KW-0560">Oxidoreductase</keyword>
<dbReference type="InterPro" id="IPR050493">
    <property type="entry name" value="FAD-dep_Monooxygenase_BioMet"/>
</dbReference>
<evidence type="ECO:0000256" key="2">
    <source>
        <dbReference type="ARBA" id="ARBA00023002"/>
    </source>
</evidence>
<dbReference type="GO" id="GO:0004497">
    <property type="term" value="F:monooxygenase activity"/>
    <property type="evidence" value="ECO:0007669"/>
    <property type="project" value="UniProtKB-KW"/>
</dbReference>
<dbReference type="EMBL" id="LR724998">
    <property type="protein sequence ID" value="VWO95638.1"/>
    <property type="molecule type" value="Genomic_DNA"/>
</dbReference>
<dbReference type="Gene3D" id="3.50.50.60">
    <property type="entry name" value="FAD/NAD(P)-binding domain"/>
    <property type="match status" value="1"/>
</dbReference>
<protein>
    <submittedName>
        <fullName evidence="6">Septin AspB</fullName>
    </submittedName>
</protein>
<keyword evidence="5" id="KW-0812">Transmembrane</keyword>
<dbReference type="PANTHER" id="PTHR13789">
    <property type="entry name" value="MONOOXYGENASE"/>
    <property type="match status" value="1"/>
</dbReference>
<evidence type="ECO:0000256" key="1">
    <source>
        <dbReference type="ARBA" id="ARBA00007992"/>
    </source>
</evidence>
<reference evidence="6" key="1">
    <citation type="submission" date="2019-10" db="EMBL/GenBank/DDBJ databases">
        <authorList>
            <person name="Nor Muhammad N."/>
        </authorList>
    </citation>
    <scope>NUCLEOTIDE SEQUENCE</scope>
</reference>
<dbReference type="SUPFAM" id="SSF51905">
    <property type="entry name" value="FAD/NAD(P)-binding domain"/>
    <property type="match status" value="1"/>
</dbReference>
<keyword evidence="5" id="KW-0472">Membrane</keyword>
<proteinExistence type="inferred from homology"/>
<keyword evidence="3" id="KW-0503">Monooxygenase</keyword>
<name>A0A5K1JVX6_9APHY</name>
<keyword evidence="5" id="KW-1133">Transmembrane helix</keyword>
<dbReference type="PANTHER" id="PTHR13789:SF309">
    <property type="entry name" value="PUTATIVE (AFU_ORTHOLOGUE AFUA_6G14510)-RELATED"/>
    <property type="match status" value="1"/>
</dbReference>
<evidence type="ECO:0000256" key="4">
    <source>
        <dbReference type="SAM" id="MobiDB-lite"/>
    </source>
</evidence>
<comment type="similarity">
    <text evidence="1">Belongs to the paxM FAD-dependent monooxygenase family.</text>
</comment>
<evidence type="ECO:0000256" key="3">
    <source>
        <dbReference type="ARBA" id="ARBA00023033"/>
    </source>
</evidence>
<feature type="region of interest" description="Disordered" evidence="4">
    <location>
        <begin position="38"/>
        <end position="66"/>
    </location>
</feature>
<evidence type="ECO:0000313" key="6">
    <source>
        <dbReference type="EMBL" id="VWO95638.1"/>
    </source>
</evidence>
<dbReference type="InterPro" id="IPR036188">
    <property type="entry name" value="FAD/NAD-bd_sf"/>
</dbReference>
<sequence>MAAGTKAIITGAGIACAVTVLGMLLKLKGYEPTIYERLDAPPTPASPSPKRAQGARPHPEAPREAPANYTALAGSERELFRLAVPPLLKERTSHTFTGVRRAALIRTLNEEAQARRAAFRSYSGISSLGSKTRSRGRRETSDTRRILFGDEGVSFTGLARTGGFSPFLEAFRESRLSAPMLNMYGDGVHMIGCPVNDREISWGITQREPEAKETWRAMEEERQKEFREGLCSKLPFRGGGLVRTAGHIITFGLYDRPELPAWHEGRVVLIGDAVHPTSPVSSAHFILPPAEHFGQGANQAFEDCYHLTRLLVAHNPSGAPPSSTLLDSVFNEFEQLRIVRTSALVQRARQHAELLVVSGADACRKRDEALVGILADGVREATEATEDSGSPATSGVMKPVGAHYMDLLEQPSRAGESAI</sequence>
<evidence type="ECO:0000256" key="5">
    <source>
        <dbReference type="SAM" id="Phobius"/>
    </source>
</evidence>
<accession>A0A5K1JVX6</accession>